<protein>
    <submittedName>
        <fullName evidence="1">Uncharacterized protein</fullName>
    </submittedName>
</protein>
<accession>A0ABS9DXJ4</accession>
<dbReference type="Proteomes" id="UP001521209">
    <property type="component" value="Unassembled WGS sequence"/>
</dbReference>
<sequence length="246" mass="26708">MLEIRAHRTQDYAELPHIDNAGVGDFLADDQGCLDDIGCHLLSKHAHNRFGVILLHKHFTIDADEICVETANYSTRRLISRPTSDAPAGLAVTRLMFDSDGPSAVNIGGIGLEFADSGLLAGVIPIGESDTETLMGVAKILAHRNKLRRFGIHLLHNPLELRNEILVETCDPSARVLVSTPLPEDNASEAGAIVTAFRWLGTSVKDGQVVSQACVPTQYCSDDNGTHQIVRWHAQLDDPPPDNPDP</sequence>
<evidence type="ECO:0000313" key="1">
    <source>
        <dbReference type="EMBL" id="MCF3947462.1"/>
    </source>
</evidence>
<keyword evidence="2" id="KW-1185">Reference proteome</keyword>
<dbReference type="EMBL" id="JAKGBZ010000023">
    <property type="protein sequence ID" value="MCF3947462.1"/>
    <property type="molecule type" value="Genomic_DNA"/>
</dbReference>
<organism evidence="1 2">
    <name type="scientific">Acidiphilium iwatense</name>
    <dbReference type="NCBI Taxonomy" id="768198"/>
    <lineage>
        <taxon>Bacteria</taxon>
        <taxon>Pseudomonadati</taxon>
        <taxon>Pseudomonadota</taxon>
        <taxon>Alphaproteobacteria</taxon>
        <taxon>Acetobacterales</taxon>
        <taxon>Acidocellaceae</taxon>
        <taxon>Acidiphilium</taxon>
    </lineage>
</organism>
<dbReference type="RefSeq" id="WP_235704697.1">
    <property type="nucleotide sequence ID" value="NZ_JAKGBZ010000023.1"/>
</dbReference>
<evidence type="ECO:0000313" key="2">
    <source>
        <dbReference type="Proteomes" id="UP001521209"/>
    </source>
</evidence>
<gene>
    <name evidence="1" type="ORF">L2A60_12315</name>
</gene>
<reference evidence="1 2" key="1">
    <citation type="submission" date="2022-01" db="EMBL/GenBank/DDBJ databases">
        <authorList>
            <person name="Won M."/>
            <person name="Kim S.-J."/>
            <person name="Kwon S.-W."/>
        </authorList>
    </citation>
    <scope>NUCLEOTIDE SEQUENCE [LARGE SCALE GENOMIC DNA]</scope>
    <source>
        <strain evidence="1 2">KCTC 23505</strain>
    </source>
</reference>
<comment type="caution">
    <text evidence="1">The sequence shown here is derived from an EMBL/GenBank/DDBJ whole genome shotgun (WGS) entry which is preliminary data.</text>
</comment>
<proteinExistence type="predicted"/>
<name>A0ABS9DXJ4_9PROT</name>